<feature type="domain" description="Cyclic nucleotide-binding" evidence="4">
    <location>
        <begin position="28"/>
        <end position="123"/>
    </location>
</feature>
<evidence type="ECO:0000256" key="2">
    <source>
        <dbReference type="ARBA" id="ARBA00023125"/>
    </source>
</evidence>
<gene>
    <name evidence="6" type="ORF">C3942_09885</name>
</gene>
<keyword evidence="3" id="KW-0804">Transcription</keyword>
<evidence type="ECO:0000259" key="5">
    <source>
        <dbReference type="PROSITE" id="PS51063"/>
    </source>
</evidence>
<dbReference type="SUPFAM" id="SSF46785">
    <property type="entry name" value="Winged helix' DNA-binding domain"/>
    <property type="match status" value="1"/>
</dbReference>
<dbReference type="SUPFAM" id="SSF51206">
    <property type="entry name" value="cAMP-binding domain-like"/>
    <property type="match status" value="1"/>
</dbReference>
<name>A0A2S5THN5_9GAMM</name>
<evidence type="ECO:0000256" key="1">
    <source>
        <dbReference type="ARBA" id="ARBA00023015"/>
    </source>
</evidence>
<dbReference type="GO" id="GO:0003700">
    <property type="term" value="F:DNA-binding transcription factor activity"/>
    <property type="evidence" value="ECO:0007669"/>
    <property type="project" value="TreeGrafter"/>
</dbReference>
<dbReference type="InterPro" id="IPR018490">
    <property type="entry name" value="cNMP-bd_dom_sf"/>
</dbReference>
<reference evidence="6 7" key="1">
    <citation type="submission" date="2018-02" db="EMBL/GenBank/DDBJ databases">
        <title>Genome sequencing of Solimonas sp. HR-BB.</title>
        <authorList>
            <person name="Lee Y."/>
            <person name="Jeon C.O."/>
        </authorList>
    </citation>
    <scope>NUCLEOTIDE SEQUENCE [LARGE SCALE GENOMIC DNA]</scope>
    <source>
        <strain evidence="6 7">HR-BB</strain>
    </source>
</reference>
<dbReference type="Gene3D" id="1.10.10.10">
    <property type="entry name" value="Winged helix-like DNA-binding domain superfamily/Winged helix DNA-binding domain"/>
    <property type="match status" value="1"/>
</dbReference>
<dbReference type="SMART" id="SM00100">
    <property type="entry name" value="cNMP"/>
    <property type="match status" value="1"/>
</dbReference>
<dbReference type="InterPro" id="IPR050397">
    <property type="entry name" value="Env_Response_Regulators"/>
</dbReference>
<dbReference type="PROSITE" id="PS50042">
    <property type="entry name" value="CNMP_BINDING_3"/>
    <property type="match status" value="1"/>
</dbReference>
<organism evidence="6 7">
    <name type="scientific">Solimonas fluminis</name>
    <dbReference type="NCBI Taxonomy" id="2086571"/>
    <lineage>
        <taxon>Bacteria</taxon>
        <taxon>Pseudomonadati</taxon>
        <taxon>Pseudomonadota</taxon>
        <taxon>Gammaproteobacteria</taxon>
        <taxon>Nevskiales</taxon>
        <taxon>Nevskiaceae</taxon>
        <taxon>Solimonas</taxon>
    </lineage>
</organism>
<protein>
    <recommendedName>
        <fullName evidence="8">Crp/Fnr family transcriptional regulator</fullName>
    </recommendedName>
</protein>
<comment type="caution">
    <text evidence="6">The sequence shown here is derived from an EMBL/GenBank/DDBJ whole genome shotgun (WGS) entry which is preliminary data.</text>
</comment>
<dbReference type="PRINTS" id="PR00034">
    <property type="entry name" value="HTHCRP"/>
</dbReference>
<dbReference type="InterPro" id="IPR014710">
    <property type="entry name" value="RmlC-like_jellyroll"/>
</dbReference>
<evidence type="ECO:0000259" key="4">
    <source>
        <dbReference type="PROSITE" id="PS50042"/>
    </source>
</evidence>
<accession>A0A2S5THN5</accession>
<evidence type="ECO:0000313" key="6">
    <source>
        <dbReference type="EMBL" id="PPE74328.1"/>
    </source>
</evidence>
<dbReference type="Proteomes" id="UP000238220">
    <property type="component" value="Unassembled WGS sequence"/>
</dbReference>
<dbReference type="InterPro" id="IPR036388">
    <property type="entry name" value="WH-like_DNA-bd_sf"/>
</dbReference>
<dbReference type="SMART" id="SM00419">
    <property type="entry name" value="HTH_CRP"/>
    <property type="match status" value="1"/>
</dbReference>
<dbReference type="RefSeq" id="WP_104230216.1">
    <property type="nucleotide sequence ID" value="NZ_PSNW01000004.1"/>
</dbReference>
<dbReference type="InterPro" id="IPR000595">
    <property type="entry name" value="cNMP-bd_dom"/>
</dbReference>
<dbReference type="EMBL" id="PSNW01000004">
    <property type="protein sequence ID" value="PPE74328.1"/>
    <property type="molecule type" value="Genomic_DNA"/>
</dbReference>
<dbReference type="InterPro" id="IPR012318">
    <property type="entry name" value="HTH_CRP"/>
</dbReference>
<sequence length="246" mass="26925">MAFDTAPASLRNACAANCLQCPTRQHCLVRDLGPEETLRWNGIVEHMVNLPAGKALFEPGASAAMAYSVRAGCIKTFTLDAQGNERVRGFYLAGDIVGLDALTEPRYPIHAVAVAPTQVCVLARGDMRRLTQTSPVLMGRLVDRLSDSLRNALALGGDFTAEQRVAAFLLQMQVRLAPLPGRPLRLPMGRRDIANYLRLATETVCRALTRFEQRGLLAVHDREITIRDREALQAVAEPVALRELAA</sequence>
<dbReference type="Gene3D" id="2.60.120.10">
    <property type="entry name" value="Jelly Rolls"/>
    <property type="match status" value="1"/>
</dbReference>
<dbReference type="Pfam" id="PF13545">
    <property type="entry name" value="HTH_Crp_2"/>
    <property type="match status" value="1"/>
</dbReference>
<dbReference type="AlphaFoldDB" id="A0A2S5THN5"/>
<dbReference type="CDD" id="cd00038">
    <property type="entry name" value="CAP_ED"/>
    <property type="match status" value="1"/>
</dbReference>
<dbReference type="CDD" id="cd00092">
    <property type="entry name" value="HTH_CRP"/>
    <property type="match status" value="1"/>
</dbReference>
<keyword evidence="1" id="KW-0805">Transcription regulation</keyword>
<dbReference type="Pfam" id="PF00027">
    <property type="entry name" value="cNMP_binding"/>
    <property type="match status" value="1"/>
</dbReference>
<dbReference type="GO" id="GO:0005829">
    <property type="term" value="C:cytosol"/>
    <property type="evidence" value="ECO:0007669"/>
    <property type="project" value="TreeGrafter"/>
</dbReference>
<dbReference type="PANTHER" id="PTHR24567:SF75">
    <property type="entry name" value="FUMARATE AND NITRATE REDUCTION REGULATORY PROTEIN"/>
    <property type="match status" value="1"/>
</dbReference>
<dbReference type="PANTHER" id="PTHR24567">
    <property type="entry name" value="CRP FAMILY TRANSCRIPTIONAL REGULATORY PROTEIN"/>
    <property type="match status" value="1"/>
</dbReference>
<evidence type="ECO:0008006" key="8">
    <source>
        <dbReference type="Google" id="ProtNLM"/>
    </source>
</evidence>
<evidence type="ECO:0000256" key="3">
    <source>
        <dbReference type="ARBA" id="ARBA00023163"/>
    </source>
</evidence>
<keyword evidence="7" id="KW-1185">Reference proteome</keyword>
<dbReference type="FunFam" id="1.10.10.10:FF:000028">
    <property type="entry name" value="Fumarate/nitrate reduction transcriptional regulator Fnr"/>
    <property type="match status" value="1"/>
</dbReference>
<dbReference type="GO" id="GO:0003677">
    <property type="term" value="F:DNA binding"/>
    <property type="evidence" value="ECO:0007669"/>
    <property type="project" value="UniProtKB-KW"/>
</dbReference>
<feature type="domain" description="HTH crp-type" evidence="5">
    <location>
        <begin position="159"/>
        <end position="230"/>
    </location>
</feature>
<proteinExistence type="predicted"/>
<keyword evidence="2" id="KW-0238">DNA-binding</keyword>
<evidence type="ECO:0000313" key="7">
    <source>
        <dbReference type="Proteomes" id="UP000238220"/>
    </source>
</evidence>
<dbReference type="OrthoDB" id="7643467at2"/>
<dbReference type="InterPro" id="IPR036390">
    <property type="entry name" value="WH_DNA-bd_sf"/>
</dbReference>
<dbReference type="PROSITE" id="PS51063">
    <property type="entry name" value="HTH_CRP_2"/>
    <property type="match status" value="1"/>
</dbReference>